<feature type="compositionally biased region" description="Low complexity" evidence="2">
    <location>
        <begin position="153"/>
        <end position="172"/>
    </location>
</feature>
<name>A0A068RJQ4_9FUNG</name>
<feature type="compositionally biased region" description="Pro residues" evidence="2">
    <location>
        <begin position="143"/>
        <end position="152"/>
    </location>
</feature>
<dbReference type="SMART" id="SM00671">
    <property type="entry name" value="SEL1"/>
    <property type="match status" value="7"/>
</dbReference>
<proteinExistence type="predicted"/>
<protein>
    <submittedName>
        <fullName evidence="3">Hcp-like protein</fullName>
    </submittedName>
</protein>
<evidence type="ECO:0000256" key="2">
    <source>
        <dbReference type="SAM" id="MobiDB-lite"/>
    </source>
</evidence>
<dbReference type="PANTHER" id="PTHR46430:SF1">
    <property type="entry name" value="CHITIN SYNTHASE REGULATOR SKT5-RELATED"/>
    <property type="match status" value="1"/>
</dbReference>
<evidence type="ECO:0000256" key="1">
    <source>
        <dbReference type="ARBA" id="ARBA00022737"/>
    </source>
</evidence>
<evidence type="ECO:0000313" key="4">
    <source>
        <dbReference type="Proteomes" id="UP000027586"/>
    </source>
</evidence>
<dbReference type="Pfam" id="PF08238">
    <property type="entry name" value="Sel1"/>
    <property type="match status" value="7"/>
</dbReference>
<dbReference type="Proteomes" id="UP000027586">
    <property type="component" value="Unassembled WGS sequence"/>
</dbReference>
<accession>A0A068RJQ4</accession>
<gene>
    <name evidence="3" type="ORF">LCOR_01666.1</name>
</gene>
<feature type="compositionally biased region" description="Low complexity" evidence="2">
    <location>
        <begin position="122"/>
        <end position="134"/>
    </location>
</feature>
<dbReference type="OrthoDB" id="272077at2759"/>
<dbReference type="InterPro" id="IPR006597">
    <property type="entry name" value="Sel1-like"/>
</dbReference>
<feature type="compositionally biased region" description="Polar residues" evidence="2">
    <location>
        <begin position="95"/>
        <end position="121"/>
    </location>
</feature>
<dbReference type="AlphaFoldDB" id="A0A068RJQ4"/>
<dbReference type="STRING" id="1263082.A0A068RJQ4"/>
<comment type="caution">
    <text evidence="3">The sequence shown here is derived from an EMBL/GenBank/DDBJ whole genome shotgun (WGS) entry which is preliminary data.</text>
</comment>
<dbReference type="InterPro" id="IPR011990">
    <property type="entry name" value="TPR-like_helical_dom_sf"/>
</dbReference>
<organism evidence="3 4">
    <name type="scientific">Lichtheimia corymbifera JMRC:FSU:9682</name>
    <dbReference type="NCBI Taxonomy" id="1263082"/>
    <lineage>
        <taxon>Eukaryota</taxon>
        <taxon>Fungi</taxon>
        <taxon>Fungi incertae sedis</taxon>
        <taxon>Mucoromycota</taxon>
        <taxon>Mucoromycotina</taxon>
        <taxon>Mucoromycetes</taxon>
        <taxon>Mucorales</taxon>
        <taxon>Lichtheimiaceae</taxon>
        <taxon>Lichtheimia</taxon>
    </lineage>
</organism>
<feature type="compositionally biased region" description="Pro residues" evidence="2">
    <location>
        <begin position="58"/>
        <end position="71"/>
    </location>
</feature>
<reference evidence="3" key="1">
    <citation type="submission" date="2013-08" db="EMBL/GenBank/DDBJ databases">
        <title>Gene expansion shapes genome architecture in the human pathogen Lichtheimia corymbifera: an evolutionary genomics analysis in the ancient terrestrial Mucorales (Mucoromycotina).</title>
        <authorList>
            <person name="Schwartze V.U."/>
            <person name="Winter S."/>
            <person name="Shelest E."/>
            <person name="Marcet-Houben M."/>
            <person name="Horn F."/>
            <person name="Wehner S."/>
            <person name="Hoffmann K."/>
            <person name="Riege K."/>
            <person name="Sammeth M."/>
            <person name="Nowrousian M."/>
            <person name="Valiante V."/>
            <person name="Linde J."/>
            <person name="Jacobsen I.D."/>
            <person name="Marz M."/>
            <person name="Brakhage A.A."/>
            <person name="Gabaldon T."/>
            <person name="Bocker S."/>
            <person name="Voigt K."/>
        </authorList>
    </citation>
    <scope>NUCLEOTIDE SEQUENCE [LARGE SCALE GENOMIC DNA]</scope>
    <source>
        <strain evidence="3">FSU 9682</strain>
    </source>
</reference>
<dbReference type="Gene3D" id="1.25.40.10">
    <property type="entry name" value="Tetratricopeptide repeat domain"/>
    <property type="match status" value="2"/>
</dbReference>
<keyword evidence="4" id="KW-1185">Reference proteome</keyword>
<dbReference type="InterPro" id="IPR051726">
    <property type="entry name" value="Chitin_Synth_Reg"/>
</dbReference>
<dbReference type="VEuPathDB" id="FungiDB:LCOR_01666.1"/>
<feature type="compositionally biased region" description="Basic and acidic residues" evidence="2">
    <location>
        <begin position="540"/>
        <end position="549"/>
    </location>
</feature>
<keyword evidence="1" id="KW-0677">Repeat</keyword>
<dbReference type="PANTHER" id="PTHR46430">
    <property type="entry name" value="PROTEIN SKT5-RELATED"/>
    <property type="match status" value="1"/>
</dbReference>
<feature type="region of interest" description="Disordered" evidence="2">
    <location>
        <begin position="1"/>
        <end position="172"/>
    </location>
</feature>
<dbReference type="EMBL" id="CBTN010000005">
    <property type="protein sequence ID" value="CDH49940.1"/>
    <property type="molecule type" value="Genomic_DNA"/>
</dbReference>
<dbReference type="SUPFAM" id="SSF81901">
    <property type="entry name" value="HCP-like"/>
    <property type="match status" value="1"/>
</dbReference>
<sequence>MMQRAPVDTAHVEYQHLPPPTLDKKPLPSTTETTTGPPPLKQPLSSENKYYNSLSDNLPPPPETTTGPPPLKQSLSSENKFFDNLPPPPPKHLDQQQVLDVSPIPQKTMSGGLMSQPQSIYSTLSSTGSATSLSLGGGGGPRQPQPQQPHSPTPSSQPMSGEGSTRSSSVEVASVATTTNEQLLDHSHLKPGNKASLLSYAQTINMYRENAKKTNNPDIQCDFAIFMVEAAKPLLDDEIARWEYLSEAEKLLKQLASRGHAESQYYLGNLYASGLLSRKGKNEFDKAFPLFVQATKHHHADAAYRAAKCYEDGLGTRRDSSKAVQFYRKAATLSHPGAMYRLGVAEVNGELGISKNARDGVKWLKRASEAATTEYPHAIHELALLHEKGIDNVVFLDLDYAVSLYAQAAELGYAPSAFRLGECYEYGKLNCRQDPALSIHYYTIAAQQGHREACFALTAWYLVGSPEILPQSDQDAYVWARRAAEKGLPKAEYAVGYFTEVGIGTVRNLDEAMHWYKLAADHGDKRAIQRLQGKSGESQQQDKNKKGGQDDCTIM</sequence>
<evidence type="ECO:0000313" key="3">
    <source>
        <dbReference type="EMBL" id="CDH49940.1"/>
    </source>
</evidence>
<feature type="region of interest" description="Disordered" evidence="2">
    <location>
        <begin position="531"/>
        <end position="555"/>
    </location>
</feature>
<feature type="compositionally biased region" description="Polar residues" evidence="2">
    <location>
        <begin position="43"/>
        <end position="56"/>
    </location>
</feature>